<evidence type="ECO:0000313" key="2">
    <source>
        <dbReference type="Proteomes" id="UP001608902"/>
    </source>
</evidence>
<evidence type="ECO:0000313" key="1">
    <source>
        <dbReference type="EMBL" id="MFH4984823.1"/>
    </source>
</evidence>
<accession>A0ABD6F3P4</accession>
<proteinExistence type="predicted"/>
<comment type="caution">
    <text evidence="1">The sequence shown here is derived from an EMBL/GenBank/DDBJ whole genome shotgun (WGS) entry which is preliminary data.</text>
</comment>
<dbReference type="AlphaFoldDB" id="A0ABD6F3P4"/>
<organism evidence="1 2">
    <name type="scientific">Gnathostoma spinigerum</name>
    <dbReference type="NCBI Taxonomy" id="75299"/>
    <lineage>
        <taxon>Eukaryota</taxon>
        <taxon>Metazoa</taxon>
        <taxon>Ecdysozoa</taxon>
        <taxon>Nematoda</taxon>
        <taxon>Chromadorea</taxon>
        <taxon>Rhabditida</taxon>
        <taxon>Spirurina</taxon>
        <taxon>Gnathostomatomorpha</taxon>
        <taxon>Gnathostomatoidea</taxon>
        <taxon>Gnathostomatidae</taxon>
        <taxon>Gnathostoma</taxon>
    </lineage>
</organism>
<evidence type="ECO:0008006" key="3">
    <source>
        <dbReference type="Google" id="ProtNLM"/>
    </source>
</evidence>
<name>A0ABD6F3P4_9BILA</name>
<dbReference type="EMBL" id="JBGFUD010021789">
    <property type="protein sequence ID" value="MFH4984823.1"/>
    <property type="molecule type" value="Genomic_DNA"/>
</dbReference>
<dbReference type="Proteomes" id="UP001608902">
    <property type="component" value="Unassembled WGS sequence"/>
</dbReference>
<gene>
    <name evidence="1" type="ORF">AB6A40_011532</name>
</gene>
<protein>
    <recommendedName>
        <fullName evidence="3">Dirigent protein</fullName>
    </recommendedName>
</protein>
<reference evidence="1 2" key="1">
    <citation type="submission" date="2024-08" db="EMBL/GenBank/DDBJ databases">
        <title>Gnathostoma spinigerum genome.</title>
        <authorList>
            <person name="Gonzalez-Bertolin B."/>
            <person name="Monzon S."/>
            <person name="Zaballos A."/>
            <person name="Jimenez P."/>
            <person name="Dekumyoy P."/>
            <person name="Varona S."/>
            <person name="Cuesta I."/>
            <person name="Sumanam S."/>
            <person name="Adisakwattana P."/>
            <person name="Gasser R.B."/>
            <person name="Hernandez-Gonzalez A."/>
            <person name="Young N.D."/>
            <person name="Perteguer M.J."/>
        </authorList>
    </citation>
    <scope>NUCLEOTIDE SEQUENCE [LARGE SCALE GENOMIC DNA]</scope>
    <source>
        <strain evidence="1">AL3</strain>
        <tissue evidence="1">Liver</tissue>
    </source>
</reference>
<sequence>MCTPENGAVTVYEGDFDDVGMLLGKGFLFFTKREWIEGQFSGNILAGEVKISNAIYHRDNPMKSAQSPVTKLLVEYVDFRSPLILFHEVIYMWTM</sequence>
<keyword evidence="2" id="KW-1185">Reference proteome</keyword>